<dbReference type="InterPro" id="IPR029026">
    <property type="entry name" value="tRNA_m1G_MTases_N"/>
</dbReference>
<feature type="region of interest" description="Disordered" evidence="3">
    <location>
        <begin position="195"/>
        <end position="217"/>
    </location>
</feature>
<protein>
    <submittedName>
        <fullName evidence="5">RNA family protein</fullName>
    </submittedName>
</protein>
<reference evidence="5 6" key="1">
    <citation type="journal article" date="2016" name="BMC Genomics">
        <title>Comparative genomics reveals Cyclospora cayetanensis possesses coccidia-like metabolism and invasion components but unique surface antigens.</title>
        <authorList>
            <person name="Liu S."/>
            <person name="Wang L."/>
            <person name="Zheng H."/>
            <person name="Xu Z."/>
            <person name="Roellig D.M."/>
            <person name="Li N."/>
            <person name="Frace M.A."/>
            <person name="Tang K."/>
            <person name="Arrowood M.J."/>
            <person name="Moss D.M."/>
            <person name="Zhang L."/>
            <person name="Feng Y."/>
            <person name="Xiao L."/>
        </authorList>
    </citation>
    <scope>NUCLEOTIDE SEQUENCE [LARGE SCALE GENOMIC DNA]</scope>
    <source>
        <strain evidence="5 6">CHN_HEN01</strain>
    </source>
</reference>
<evidence type="ECO:0000313" key="6">
    <source>
        <dbReference type="Proteomes" id="UP000095192"/>
    </source>
</evidence>
<dbReference type="Gene3D" id="3.40.1280.10">
    <property type="match status" value="1"/>
</dbReference>
<evidence type="ECO:0000256" key="3">
    <source>
        <dbReference type="SAM" id="MobiDB-lite"/>
    </source>
</evidence>
<dbReference type="VEuPathDB" id="ToxoDB:cyc_06601"/>
<dbReference type="InterPro" id="IPR045330">
    <property type="entry name" value="TRM3/TARBP1"/>
</dbReference>
<keyword evidence="2" id="KW-0808">Transferase</keyword>
<accession>A0A1D3CW58</accession>
<dbReference type="EMBL" id="JROU02001720">
    <property type="protein sequence ID" value="OEH75435.1"/>
    <property type="molecule type" value="Genomic_DNA"/>
</dbReference>
<feature type="region of interest" description="Disordered" evidence="3">
    <location>
        <begin position="497"/>
        <end position="520"/>
    </location>
</feature>
<dbReference type="GO" id="GO:0016423">
    <property type="term" value="F:tRNA (guanine) methyltransferase activity"/>
    <property type="evidence" value="ECO:0007669"/>
    <property type="project" value="InterPro"/>
</dbReference>
<dbReference type="PANTHER" id="PTHR12029">
    <property type="entry name" value="RNA METHYLTRANSFERASE"/>
    <property type="match status" value="1"/>
</dbReference>
<proteinExistence type="predicted"/>
<dbReference type="InterPro" id="IPR029028">
    <property type="entry name" value="Alpha/beta_knot_MTases"/>
</dbReference>
<dbReference type="InterPro" id="IPR001537">
    <property type="entry name" value="SpoU_MeTrfase"/>
</dbReference>
<dbReference type="InParanoid" id="A0A1D3CW58"/>
<name>A0A1D3CW58_9EIME</name>
<comment type="caution">
    <text evidence="5">The sequence shown here is derived from an EMBL/GenBank/DDBJ whole genome shotgun (WGS) entry which is preliminary data.</text>
</comment>
<dbReference type="GO" id="GO:0030488">
    <property type="term" value="P:tRNA methylation"/>
    <property type="evidence" value="ECO:0007669"/>
    <property type="project" value="InterPro"/>
</dbReference>
<sequence>MATPQGIPPSLTKEASPTEADSAESEESAARLPRRKLLHALERIHAALGASPGTRQAFVASVRVWISEAKDAAAEAGSVHAFSALREIGCEAVELLLADQGQWKVLLQPAECGDPDRTEQLRSPLHPRLLCGCFLVLEGLLEGSEAAVGDLPLDLRAADAVAAAVETLRVLPAAADFATRGQQFSKCARTKHLGRASRKGMEAQHKESAQRRSQQQRLPLDLSAARFPTIAAYADVEEARALHGAAVSLLVRLVASSSLSRCSAGEDGITSTWLLCELKRRLSETVREQQQQQGDSLLLSKQAVASAEAPSTADTAQTLKGLNFATLVALAREFCSKATQTANEEELGLFAQETAPLLQDILTVATLQPLASTARRYLLPAVLSLMAFEGASAFLFAALHRLLAGLTPSPPAPATNQTAGSSGGTCSEKGCRLWLNRSSVSLDVFAMLRKTVPPPRCGEAFHLALQYHSLFLSPEGLPPPKSLSAAEQRFVRQVRSHPVSRDASSPAETLLPPSGEAQSERECAWGPSDIRWRWLFWGLACPVIGSVRSNARQLMQQLLAVQTAHEEPLQKRMQGWGDAAEPYSCPPASEKRPCITADDQRLGWSSFMQLLEALDDFSQHLIQQQQQTLRGLCAIAAKAAVSQTCGRQARPPPLSVQPLWVEAVLLRAFAHDNALLSRSFLLSFMKLCCDGLGAPPQCHQGKAQGPPSLLLCVSLDFVLGALVPHIAVPSFFCRSNDCRQAEATIREASDWCGSLRGTYSRSNELEETGEAEQEPALLQLLHAAFPSLDDFGYAVQQLVQRSLTTKGGTQEEAKEGQCQRLREHHAAFMQARLLAVVSAVVPHHEASSAVAASCFASEVYQNEKRLLLLAALALEGVVLKLPTPQSLASASAYLDETCMAVYSLFTGLSRALLAASPPADTQNVLFWPQAAGTYGGMWSSMQQHICALRCLMCLCPSKGLVEGFEALPEMSLEAAFAPVSSGRRISSPAALLLMAAVAALGKWGIRHEAQTTGAHLLLVATAVAVIGAFIGASQSANLLDSPEVSEGPLLQGLWVCANGLIGSSMNRKALAALKHAALPHAELRPADVGANAEALSSSAWISPEICPLPEGLKSWATWLDVVAWFYRSKGDALATLFAAGPLAVAASAANAPLERPQHLKLLPRCTPADGARAYVARVASCQLAHRALMPPSGCPAGAGTAAELPEELEAKAANAAPEATADPLGVALLLMQEIGRSYVHETPGLLQAVASFAIPTVAQRVVGSHQESQNSRKLTKDTATAAHAVLASFVTDCRRLIQDRSEMAMPPSLVGRLCCVVLHPLMIEAEWKLAGVILSSREAAPPSVASSQSDELPNDNTPVPDGLYFVFEFARDLLAEGAASLALSRAVVLPLLSSLFRAGNAASQGIPAGFSLPPMYIRLLVSILLHREFVLLDGDGGACPAEPFEEDTFSASPCSTTPLKTTSNTDESNSSVGSTQAVNTCSRCGELCGLSELDPAAFFFSKFPACREPNALPCGGLRVTSSSRCFSPALSLLPRILPRRFARLQQTPAFVRLLTLALLDGVCGSLPPYGTPQSSYEAFLRNTVSAVFRCLATEAIESVSSHVEEIEEAGFPDTNRGLQKPGVASSTEARLPMPNSAKHRRQLRAWQALSCLSCHARSLVIEACEDLEKGVWGVLNCPLMPDVRHYVEFVAVRLARGAPHRCVPQIVETLKRYNASRQVLISALSIGGYILSNIHKWLPKGEEEMLSQTVSMLLEAITPYLTSNAAYCRATAQFLVHRFMSLETVDHQKEVPSSSKTGEHKRINVLPQLFTMLDEAKECRMMAFKVAAAFSRWDPELDGGICSLIPESGILVETTEQHEAALMGLGVVGIAETEETHNRRFADVLSDFDLRPSWALAVALKEAVKDEMKRVWHSEGAAEEFPQLHDRTALLSENAEVKPFEPQAAEAGSPGPCQRKFVPEQYGVVEAPSACLLSGDAAASFSALRQRSDLIVIASLVNKSPNLGGLARTCEVFNVRALVVNSLDLLKDSIFRNISVSAHQWLPMTAVPAATLPGYFNALRAEGYSIVGLEQTASSHVLGEFAFPRKTALVLGAEKEGMPAPLMSHIDHCVEIPQLGLIRSLNVHVSASMCIWEYANQHLL</sequence>
<feature type="region of interest" description="Disordered" evidence="3">
    <location>
        <begin position="1613"/>
        <end position="1636"/>
    </location>
</feature>
<dbReference type="Pfam" id="PF00588">
    <property type="entry name" value="SpoU_methylase"/>
    <property type="match status" value="1"/>
</dbReference>
<feature type="compositionally biased region" description="Polar residues" evidence="3">
    <location>
        <begin position="1449"/>
        <end position="1472"/>
    </location>
</feature>
<feature type="domain" description="tRNA/rRNA methyltransferase SpoU type" evidence="4">
    <location>
        <begin position="1990"/>
        <end position="2131"/>
    </location>
</feature>
<keyword evidence="1" id="KW-0489">Methyltransferase</keyword>
<gene>
    <name evidence="5" type="ORF">cyc_06601</name>
</gene>
<dbReference type="PANTHER" id="PTHR12029:SF11">
    <property type="entry name" value="METHYLTRANSFERASE TARBP1-RELATED"/>
    <property type="match status" value="1"/>
</dbReference>
<evidence type="ECO:0000256" key="1">
    <source>
        <dbReference type="ARBA" id="ARBA00022603"/>
    </source>
</evidence>
<evidence type="ECO:0000256" key="2">
    <source>
        <dbReference type="ARBA" id="ARBA00022679"/>
    </source>
</evidence>
<dbReference type="CDD" id="cd18091">
    <property type="entry name" value="SpoU-like_TRM3-like"/>
    <property type="match status" value="1"/>
</dbReference>
<feature type="region of interest" description="Disordered" evidence="3">
    <location>
        <begin position="1"/>
        <end position="31"/>
    </location>
</feature>
<keyword evidence="6" id="KW-1185">Reference proteome</keyword>
<feature type="region of interest" description="Disordered" evidence="3">
    <location>
        <begin position="1446"/>
        <end position="1472"/>
    </location>
</feature>
<organism evidence="5 6">
    <name type="scientific">Cyclospora cayetanensis</name>
    <dbReference type="NCBI Taxonomy" id="88456"/>
    <lineage>
        <taxon>Eukaryota</taxon>
        <taxon>Sar</taxon>
        <taxon>Alveolata</taxon>
        <taxon>Apicomplexa</taxon>
        <taxon>Conoidasida</taxon>
        <taxon>Coccidia</taxon>
        <taxon>Eucoccidiorida</taxon>
        <taxon>Eimeriorina</taxon>
        <taxon>Eimeriidae</taxon>
        <taxon>Cyclospora</taxon>
    </lineage>
</organism>
<dbReference type="InterPro" id="IPR044748">
    <property type="entry name" value="Trm3/TARBP1_C"/>
</dbReference>
<dbReference type="Proteomes" id="UP000095192">
    <property type="component" value="Unassembled WGS sequence"/>
</dbReference>
<evidence type="ECO:0000313" key="5">
    <source>
        <dbReference type="EMBL" id="OEH75435.1"/>
    </source>
</evidence>
<evidence type="ECO:0000259" key="4">
    <source>
        <dbReference type="Pfam" id="PF00588"/>
    </source>
</evidence>
<dbReference type="VEuPathDB" id="ToxoDB:LOC34622728"/>
<dbReference type="SUPFAM" id="SSF75217">
    <property type="entry name" value="alpha/beta knot"/>
    <property type="match status" value="1"/>
</dbReference>
<dbReference type="GO" id="GO:0003723">
    <property type="term" value="F:RNA binding"/>
    <property type="evidence" value="ECO:0007669"/>
    <property type="project" value="InterPro"/>
</dbReference>
<feature type="compositionally biased region" description="Basic and acidic residues" evidence="3">
    <location>
        <begin position="199"/>
        <end position="210"/>
    </location>
</feature>